<evidence type="ECO:0000256" key="6">
    <source>
        <dbReference type="SAM" id="SignalP"/>
    </source>
</evidence>
<proteinExistence type="predicted"/>
<keyword evidence="4" id="KW-0564">Palmitate</keyword>
<evidence type="ECO:0000313" key="7">
    <source>
        <dbReference type="EMBL" id="OBR68410.1"/>
    </source>
</evidence>
<comment type="caution">
    <text evidence="7">The sequence shown here is derived from an EMBL/GenBank/DDBJ whole genome shotgun (WGS) entry which is preliminary data.</text>
</comment>
<dbReference type="Gene3D" id="3.40.190.10">
    <property type="entry name" value="Periplasmic binding protein-like II"/>
    <property type="match status" value="2"/>
</dbReference>
<dbReference type="STRING" id="1844972.A7K91_21250"/>
<dbReference type="AlphaFoldDB" id="A0A1A5YSL8"/>
<dbReference type="PROSITE" id="PS51257">
    <property type="entry name" value="PROKAR_LIPOPROTEIN"/>
    <property type="match status" value="1"/>
</dbReference>
<sequence>MKKSSLKFTLALSLSAVLLMTTAACGNKNESPDTGTNGGGGADKQETVTFWSWVPTDVQAEKAIAAFEKANPDIKVDYWRGEQTDYQKKLQVAMAANEGPDLLGMQVGGMLNQYANTLEPIEALADQNWGAGWQDNFVKASIDQVKATDGTMVALPLNLTGQEFVLYNKTIFDKVGITKLPTTYEEWLNVNAVIREKGDGIVPVAFGAKDIWHDVDMFVSLSNQFAPGKVYEAEQGKLAWTDQAFVDTMTAWSKLFTDKVMQDGALGLSTYPDARDQYFYSGKAAMFLTGSWHAGYSLPGGEKEGTAIENDETGIFLLPQIGPNASRAVASVDTALSINKNSKHKEAAWKLLEFMTQGEGQQIMADFIQGSPAKVGVEIQTLDQFKFDAEREGIKVVNDAIANAIGKRLLDYPELTNAIGIAMQDVAAGKDIETALKDIQKVSDGIDRK</sequence>
<accession>A0A1A5YSL8</accession>
<gene>
    <name evidence="7" type="ORF">A7K91_21250</name>
</gene>
<evidence type="ECO:0000256" key="3">
    <source>
        <dbReference type="ARBA" id="ARBA00023136"/>
    </source>
</evidence>
<dbReference type="OrthoDB" id="9798191at2"/>
<dbReference type="Proteomes" id="UP000092024">
    <property type="component" value="Unassembled WGS sequence"/>
</dbReference>
<protein>
    <recommendedName>
        <fullName evidence="9">ABC transporter substrate-binding protein</fullName>
    </recommendedName>
</protein>
<dbReference type="PANTHER" id="PTHR43649">
    <property type="entry name" value="ARABINOSE-BINDING PROTEIN-RELATED"/>
    <property type="match status" value="1"/>
</dbReference>
<feature type="signal peptide" evidence="6">
    <location>
        <begin position="1"/>
        <end position="23"/>
    </location>
</feature>
<evidence type="ECO:0000313" key="8">
    <source>
        <dbReference type="Proteomes" id="UP000092024"/>
    </source>
</evidence>
<evidence type="ECO:0000256" key="4">
    <source>
        <dbReference type="ARBA" id="ARBA00023139"/>
    </source>
</evidence>
<keyword evidence="3" id="KW-0472">Membrane</keyword>
<keyword evidence="2 6" id="KW-0732">Signal</keyword>
<feature type="chain" id="PRO_5008340621" description="ABC transporter substrate-binding protein" evidence="6">
    <location>
        <begin position="24"/>
        <end position="449"/>
    </location>
</feature>
<evidence type="ECO:0000256" key="1">
    <source>
        <dbReference type="ARBA" id="ARBA00022475"/>
    </source>
</evidence>
<dbReference type="RefSeq" id="WP_068679187.1">
    <property type="nucleotide sequence ID" value="NZ_LYPA01000026.1"/>
</dbReference>
<dbReference type="SUPFAM" id="SSF53850">
    <property type="entry name" value="Periplasmic binding protein-like II"/>
    <property type="match status" value="1"/>
</dbReference>
<dbReference type="InterPro" id="IPR006059">
    <property type="entry name" value="SBP"/>
</dbReference>
<organism evidence="7 8">
    <name type="scientific">Paenibacillus oryzae</name>
    <dbReference type="NCBI Taxonomy" id="1844972"/>
    <lineage>
        <taxon>Bacteria</taxon>
        <taxon>Bacillati</taxon>
        <taxon>Bacillota</taxon>
        <taxon>Bacilli</taxon>
        <taxon>Bacillales</taxon>
        <taxon>Paenibacillaceae</taxon>
        <taxon>Paenibacillus</taxon>
    </lineage>
</organism>
<evidence type="ECO:0008006" key="9">
    <source>
        <dbReference type="Google" id="ProtNLM"/>
    </source>
</evidence>
<evidence type="ECO:0000256" key="2">
    <source>
        <dbReference type="ARBA" id="ARBA00022729"/>
    </source>
</evidence>
<reference evidence="7 8" key="1">
    <citation type="submission" date="2016-05" db="EMBL/GenBank/DDBJ databases">
        <title>Paenibacillus oryzae. sp. nov., isolated from the rice root.</title>
        <authorList>
            <person name="Zhang J."/>
            <person name="Zhang X."/>
        </authorList>
    </citation>
    <scope>NUCLEOTIDE SEQUENCE [LARGE SCALE GENOMIC DNA]</scope>
    <source>
        <strain evidence="7 8">1DrF-4</strain>
    </source>
</reference>
<dbReference type="CDD" id="cd13585">
    <property type="entry name" value="PBP2_TMBP_like"/>
    <property type="match status" value="1"/>
</dbReference>
<evidence type="ECO:0000256" key="5">
    <source>
        <dbReference type="ARBA" id="ARBA00023288"/>
    </source>
</evidence>
<name>A0A1A5YSL8_9BACL</name>
<dbReference type="InterPro" id="IPR050490">
    <property type="entry name" value="Bact_solute-bd_prot1"/>
</dbReference>
<keyword evidence="8" id="KW-1185">Reference proteome</keyword>
<keyword evidence="1" id="KW-1003">Cell membrane</keyword>
<keyword evidence="5" id="KW-0449">Lipoprotein</keyword>
<dbReference type="PANTHER" id="PTHR43649:SF33">
    <property type="entry name" value="POLYGALACTURONAN_RHAMNOGALACTURONAN-BINDING PROTEIN YTCQ"/>
    <property type="match status" value="1"/>
</dbReference>
<dbReference type="Pfam" id="PF01547">
    <property type="entry name" value="SBP_bac_1"/>
    <property type="match status" value="1"/>
</dbReference>
<dbReference type="EMBL" id="LYPA01000026">
    <property type="protein sequence ID" value="OBR68410.1"/>
    <property type="molecule type" value="Genomic_DNA"/>
</dbReference>